<dbReference type="SUPFAM" id="SSF53041">
    <property type="entry name" value="Resolvase-like"/>
    <property type="match status" value="1"/>
</dbReference>
<dbReference type="PROSITE" id="PS51736">
    <property type="entry name" value="RECOMBINASES_3"/>
    <property type="match status" value="1"/>
</dbReference>
<dbReference type="InterPro" id="IPR036162">
    <property type="entry name" value="Resolvase-like_N_sf"/>
</dbReference>
<dbReference type="InterPro" id="IPR006119">
    <property type="entry name" value="Resolv_N"/>
</dbReference>
<dbReference type="InterPro" id="IPR011109">
    <property type="entry name" value="DNA_bind_recombinase_dom"/>
</dbReference>
<dbReference type="GO" id="GO:0003677">
    <property type="term" value="F:DNA binding"/>
    <property type="evidence" value="ECO:0007669"/>
    <property type="project" value="UniProtKB-KW"/>
</dbReference>
<dbReference type="Gene3D" id="3.40.50.1390">
    <property type="entry name" value="Resolvase, N-terminal catalytic domain"/>
    <property type="match status" value="1"/>
</dbReference>
<evidence type="ECO:0000313" key="5">
    <source>
        <dbReference type="Proteomes" id="UP000703893"/>
    </source>
</evidence>
<feature type="domain" description="Resolvase/invertase-type recombinase catalytic" evidence="3">
    <location>
        <begin position="5"/>
        <end position="143"/>
    </location>
</feature>
<sequence length="226" mass="23374">MASGRFISYHRVSTQAQGRSGLGLEAQQAAVAQWLNGGSWDLVAEYVEVETGTRKGNKRPELAKALAHCRKVGATLVIAKLDRLARNVAFVSGLMEAGVEFVAVDMPHANKLTVHILAAVAEDEAERISARTKAALAAAKARGVKLGNPANLTAEARARGAVQGGQAAKAKAVEAYADLAGRVASLHAAGSSLRAIAVTLNSDGITTRNGAAFTAATVARILGRQA</sequence>
<dbReference type="AlphaFoldDB" id="A0A938BLT5"/>
<dbReference type="GO" id="GO:0000150">
    <property type="term" value="F:DNA strand exchange activity"/>
    <property type="evidence" value="ECO:0007669"/>
    <property type="project" value="InterPro"/>
</dbReference>
<evidence type="ECO:0000313" key="4">
    <source>
        <dbReference type="EMBL" id="MBM3273589.1"/>
    </source>
</evidence>
<reference evidence="4 5" key="1">
    <citation type="submission" date="2019-03" db="EMBL/GenBank/DDBJ databases">
        <title>Lake Tanganyika Metagenome-Assembled Genomes (MAGs).</title>
        <authorList>
            <person name="Tran P."/>
        </authorList>
    </citation>
    <scope>NUCLEOTIDE SEQUENCE [LARGE SCALE GENOMIC DNA]</scope>
    <source>
        <strain evidence="4">K_DeepCast_65m_m2_236</strain>
    </source>
</reference>
<evidence type="ECO:0000256" key="2">
    <source>
        <dbReference type="ARBA" id="ARBA00023172"/>
    </source>
</evidence>
<dbReference type="PANTHER" id="PTHR30461:SF2">
    <property type="entry name" value="SERINE RECOMBINASE PINE-RELATED"/>
    <property type="match status" value="1"/>
</dbReference>
<dbReference type="InterPro" id="IPR050639">
    <property type="entry name" value="SSR_resolvase"/>
</dbReference>
<dbReference type="Pfam" id="PF00239">
    <property type="entry name" value="Resolvase"/>
    <property type="match status" value="1"/>
</dbReference>
<organism evidence="4 5">
    <name type="scientific">Candidatus Tanganyikabacteria bacterium</name>
    <dbReference type="NCBI Taxonomy" id="2961651"/>
    <lineage>
        <taxon>Bacteria</taxon>
        <taxon>Bacillati</taxon>
        <taxon>Candidatus Sericytochromatia</taxon>
        <taxon>Candidatus Tanganyikabacteria</taxon>
    </lineage>
</organism>
<dbReference type="Proteomes" id="UP000703893">
    <property type="component" value="Unassembled WGS sequence"/>
</dbReference>
<evidence type="ECO:0000259" key="3">
    <source>
        <dbReference type="PROSITE" id="PS51736"/>
    </source>
</evidence>
<accession>A0A938BLT5</accession>
<keyword evidence="2" id="KW-0233">DNA recombination</keyword>
<comment type="caution">
    <text evidence="4">The sequence shown here is derived from an EMBL/GenBank/DDBJ whole genome shotgun (WGS) entry which is preliminary data.</text>
</comment>
<dbReference type="CDD" id="cd00338">
    <property type="entry name" value="Ser_Recombinase"/>
    <property type="match status" value="1"/>
</dbReference>
<name>A0A938BLT5_9BACT</name>
<dbReference type="SMART" id="SM00857">
    <property type="entry name" value="Resolvase"/>
    <property type="match status" value="1"/>
</dbReference>
<protein>
    <submittedName>
        <fullName evidence="4">Recombinase family protein</fullName>
    </submittedName>
</protein>
<proteinExistence type="predicted"/>
<keyword evidence="1" id="KW-0238">DNA-binding</keyword>
<gene>
    <name evidence="4" type="ORF">FJZ00_00445</name>
</gene>
<dbReference type="EMBL" id="VGJX01000010">
    <property type="protein sequence ID" value="MBM3273589.1"/>
    <property type="molecule type" value="Genomic_DNA"/>
</dbReference>
<dbReference type="PANTHER" id="PTHR30461">
    <property type="entry name" value="DNA-INVERTASE FROM LAMBDOID PROPHAGE"/>
    <property type="match status" value="1"/>
</dbReference>
<evidence type="ECO:0000256" key="1">
    <source>
        <dbReference type="ARBA" id="ARBA00023125"/>
    </source>
</evidence>
<dbReference type="Pfam" id="PF07508">
    <property type="entry name" value="Recombinase"/>
    <property type="match status" value="1"/>
</dbReference>